<dbReference type="RefSeq" id="WP_123676855.1">
    <property type="nucleotide sequence ID" value="NZ_RJVL01000012.1"/>
</dbReference>
<dbReference type="AlphaFoldDB" id="A0AAX1WP55"/>
<keyword evidence="2" id="KW-0540">Nuclease</keyword>
<dbReference type="CDD" id="cd00085">
    <property type="entry name" value="HNHc"/>
    <property type="match status" value="1"/>
</dbReference>
<evidence type="ECO:0000313" key="3">
    <source>
        <dbReference type="Proteomes" id="UP000271868"/>
    </source>
</evidence>
<evidence type="ECO:0000259" key="1">
    <source>
        <dbReference type="SMART" id="SM00507"/>
    </source>
</evidence>
<keyword evidence="2" id="KW-0255">Endonuclease</keyword>
<dbReference type="SMART" id="SM00507">
    <property type="entry name" value="HNHc"/>
    <property type="match status" value="1"/>
</dbReference>
<name>A0AAX1WP55_9BURK</name>
<gene>
    <name evidence="2" type="ORF">EDC60_3450</name>
</gene>
<evidence type="ECO:0000313" key="2">
    <source>
        <dbReference type="EMBL" id="ROR38982.1"/>
    </source>
</evidence>
<protein>
    <submittedName>
        <fullName evidence="2">HNH endonuclease</fullName>
    </submittedName>
</protein>
<feature type="domain" description="HNH nuclease" evidence="1">
    <location>
        <begin position="16"/>
        <end position="66"/>
    </location>
</feature>
<sequence>MADKKYDGGRPNIPADIDRSVRTQAGHRCSITFCNEHTYLEIHHIDENRANNNIDNLILLCDKHHKMAHAGKIDRKSLREYKNKLNINIPNLNLLDIKAVQYFQNKIPPEGVILRLRNEEFIGRLEKYFVDSIHELQYFWQSPYAQFQDAELQNSSKELLASCERLSRTLAQKTFGARDGADYYEIPPEYPTDHFYNEANALINDARAVCAAYDSFARNAISKGLNF</sequence>
<reference evidence="2 3" key="1">
    <citation type="submission" date="2018-11" db="EMBL/GenBank/DDBJ databases">
        <title>Genomic Encyclopedia of Type Strains, Phase IV (KMG-IV): sequencing the most valuable type-strain genomes for metagenomic binning, comparative biology and taxonomic classification.</title>
        <authorList>
            <person name="Goeker M."/>
        </authorList>
    </citation>
    <scope>NUCLEOTIDE SEQUENCE [LARGE SCALE GENOMIC DNA]</scope>
    <source>
        <strain evidence="2 3">DSM 15985</strain>
    </source>
</reference>
<dbReference type="EMBL" id="RJVL01000012">
    <property type="protein sequence ID" value="ROR38982.1"/>
    <property type="molecule type" value="Genomic_DNA"/>
</dbReference>
<dbReference type="Proteomes" id="UP000271868">
    <property type="component" value="Unassembled WGS sequence"/>
</dbReference>
<keyword evidence="3" id="KW-1185">Reference proteome</keyword>
<dbReference type="GO" id="GO:0004519">
    <property type="term" value="F:endonuclease activity"/>
    <property type="evidence" value="ECO:0007669"/>
    <property type="project" value="UniProtKB-KW"/>
</dbReference>
<proteinExistence type="predicted"/>
<dbReference type="InterPro" id="IPR003615">
    <property type="entry name" value="HNH_nuc"/>
</dbReference>
<keyword evidence="2" id="KW-0378">Hydrolase</keyword>
<comment type="caution">
    <text evidence="2">The sequence shown here is derived from an EMBL/GenBank/DDBJ whole genome shotgun (WGS) entry which is preliminary data.</text>
</comment>
<organism evidence="2 3">
    <name type="scientific">Diaphorobacter nitroreducens</name>
    <dbReference type="NCBI Taxonomy" id="164759"/>
    <lineage>
        <taxon>Bacteria</taxon>
        <taxon>Pseudomonadati</taxon>
        <taxon>Pseudomonadota</taxon>
        <taxon>Betaproteobacteria</taxon>
        <taxon>Burkholderiales</taxon>
        <taxon>Comamonadaceae</taxon>
        <taxon>Diaphorobacter</taxon>
    </lineage>
</organism>
<accession>A0AAX1WP55</accession>